<dbReference type="Pfam" id="PF10190">
    <property type="entry name" value="Tmemb_170"/>
    <property type="match status" value="1"/>
</dbReference>
<comment type="subcellular location">
    <subcellularLocation>
        <location evidence="1">Membrane</location>
        <topology evidence="1">Multi-pass membrane protein</topology>
    </subcellularLocation>
</comment>
<name>A0A4P7NA93_PYROR</name>
<feature type="transmembrane region" description="Helical" evidence="6">
    <location>
        <begin position="84"/>
        <end position="113"/>
    </location>
</feature>
<dbReference type="InterPro" id="IPR019334">
    <property type="entry name" value="TMEM170A/B/YPR153W-like"/>
</dbReference>
<dbReference type="GO" id="GO:0016020">
    <property type="term" value="C:membrane"/>
    <property type="evidence" value="ECO:0007669"/>
    <property type="project" value="UniProtKB-SubCell"/>
</dbReference>
<evidence type="ECO:0008006" key="9">
    <source>
        <dbReference type="Google" id="ProtNLM"/>
    </source>
</evidence>
<evidence type="ECO:0000256" key="3">
    <source>
        <dbReference type="ARBA" id="ARBA00022692"/>
    </source>
</evidence>
<evidence type="ECO:0000256" key="6">
    <source>
        <dbReference type="SAM" id="Phobius"/>
    </source>
</evidence>
<keyword evidence="5 6" id="KW-0472">Membrane</keyword>
<evidence type="ECO:0000256" key="5">
    <source>
        <dbReference type="ARBA" id="ARBA00023136"/>
    </source>
</evidence>
<feature type="transmembrane region" description="Helical" evidence="6">
    <location>
        <begin position="125"/>
        <end position="144"/>
    </location>
</feature>
<sequence length="280" mass="30524">MVFTKLFARADVFFGSNPPADYKAPPFPSLHWPLYEEGRFLYGARDMTIFTLLWTLSIYMIVHVGAAVLAITMHLGKRWSNWKYVWIVPIFYILVAGSEAVLAGGLVGAILSAVYMSGPFQMSTWIPFVWGLVNVLVLIISVAYENPSAKHTNKSTQECDLSRRVSHDARERGHVSGNNAACTDGGSLADGNTCEDGNAATQPAILFYNDGLAELRAAGPIADSGVQRMRPAVKRTIGANKSPRAESDGARIDPRAIGVYIDIFPKSRRYETHGQGAVSG</sequence>
<gene>
    <name evidence="7" type="ORF">PoMZ_04680</name>
</gene>
<keyword evidence="4 6" id="KW-1133">Transmembrane helix</keyword>
<dbReference type="EMBL" id="CP034206">
    <property type="protein sequence ID" value="QBZ59717.1"/>
    <property type="molecule type" value="Genomic_DNA"/>
</dbReference>
<organism evidence="7 8">
    <name type="scientific">Pyricularia oryzae</name>
    <name type="common">Rice blast fungus</name>
    <name type="synonym">Magnaporthe oryzae</name>
    <dbReference type="NCBI Taxonomy" id="318829"/>
    <lineage>
        <taxon>Eukaryota</taxon>
        <taxon>Fungi</taxon>
        <taxon>Dikarya</taxon>
        <taxon>Ascomycota</taxon>
        <taxon>Pezizomycotina</taxon>
        <taxon>Sordariomycetes</taxon>
        <taxon>Sordariomycetidae</taxon>
        <taxon>Magnaporthales</taxon>
        <taxon>Pyriculariaceae</taxon>
        <taxon>Pyricularia</taxon>
    </lineage>
</organism>
<feature type="transmembrane region" description="Helical" evidence="6">
    <location>
        <begin position="49"/>
        <end position="72"/>
    </location>
</feature>
<protein>
    <recommendedName>
        <fullName evidence="9">Integral membrane protein</fullName>
    </recommendedName>
</protein>
<comment type="similarity">
    <text evidence="2">Belongs to the TMEM170 family.</text>
</comment>
<accession>A0A4P7NA93</accession>
<dbReference type="PANTHER" id="PTHR22779:SF6">
    <property type="entry name" value="SD17342P"/>
    <property type="match status" value="1"/>
</dbReference>
<proteinExistence type="inferred from homology"/>
<dbReference type="Proteomes" id="UP000294847">
    <property type="component" value="Chromosome 3"/>
</dbReference>
<evidence type="ECO:0000256" key="2">
    <source>
        <dbReference type="ARBA" id="ARBA00006325"/>
    </source>
</evidence>
<reference evidence="7 8" key="1">
    <citation type="journal article" date="2019" name="Mol. Biol. Evol.">
        <title>Blast fungal genomes show frequent chromosomal changes, gene gains and losses, and effector gene turnover.</title>
        <authorList>
            <person name="Gomez Luciano L.B."/>
            <person name="Jason Tsai I."/>
            <person name="Chuma I."/>
            <person name="Tosa Y."/>
            <person name="Chen Y.H."/>
            <person name="Li J.Y."/>
            <person name="Li M.Y."/>
            <person name="Jade Lu M.Y."/>
            <person name="Nakayashiki H."/>
            <person name="Li W.H."/>
        </authorList>
    </citation>
    <scope>NUCLEOTIDE SEQUENCE [LARGE SCALE GENOMIC DNA]</scope>
    <source>
        <strain evidence="7">MZ5-1-6</strain>
    </source>
</reference>
<evidence type="ECO:0000313" key="7">
    <source>
        <dbReference type="EMBL" id="QBZ59717.1"/>
    </source>
</evidence>
<dbReference type="PANTHER" id="PTHR22779">
    <property type="entry name" value="SD17342P"/>
    <property type="match status" value="1"/>
</dbReference>
<dbReference type="AlphaFoldDB" id="A0A4P7NA93"/>
<evidence type="ECO:0000256" key="1">
    <source>
        <dbReference type="ARBA" id="ARBA00004141"/>
    </source>
</evidence>
<evidence type="ECO:0000256" key="4">
    <source>
        <dbReference type="ARBA" id="ARBA00022989"/>
    </source>
</evidence>
<evidence type="ECO:0000313" key="8">
    <source>
        <dbReference type="Proteomes" id="UP000294847"/>
    </source>
</evidence>
<keyword evidence="3 6" id="KW-0812">Transmembrane</keyword>